<keyword evidence="3" id="KW-1185">Reference proteome</keyword>
<proteinExistence type="predicted"/>
<protein>
    <submittedName>
        <fullName evidence="2">Uncharacterized protein</fullName>
    </submittedName>
</protein>
<organism evidence="2 3">
    <name type="scientific">Streptomyces malaysiense</name>
    <dbReference type="NCBI Taxonomy" id="1428626"/>
    <lineage>
        <taxon>Bacteria</taxon>
        <taxon>Bacillati</taxon>
        <taxon>Actinomycetota</taxon>
        <taxon>Actinomycetes</taxon>
        <taxon>Kitasatosporales</taxon>
        <taxon>Streptomycetaceae</taxon>
        <taxon>Streptomyces</taxon>
    </lineage>
</organism>
<feature type="compositionally biased region" description="Low complexity" evidence="1">
    <location>
        <begin position="28"/>
        <end position="46"/>
    </location>
</feature>
<evidence type="ECO:0000313" key="2">
    <source>
        <dbReference type="EMBL" id="OIK26447.1"/>
    </source>
</evidence>
<dbReference type="EMBL" id="LBDA02000036">
    <property type="protein sequence ID" value="OIK26447.1"/>
    <property type="molecule type" value="Genomic_DNA"/>
</dbReference>
<sequence length="72" mass="7586">MTQYRARQPLTLWTETAPDDVVRRDGAARAGAADTRPVRATAAVAAPAPPCHRIRAGPPEPAGTGRRVRAGT</sequence>
<accession>A0A1J4Q2R1</accession>
<name>A0A1J4Q2R1_9ACTN</name>
<comment type="caution">
    <text evidence="2">The sequence shown here is derived from an EMBL/GenBank/DDBJ whole genome shotgun (WGS) entry which is preliminary data.</text>
</comment>
<dbReference type="AlphaFoldDB" id="A0A1J4Q2R1"/>
<dbReference type="Proteomes" id="UP000034838">
    <property type="component" value="Unassembled WGS sequence"/>
</dbReference>
<gene>
    <name evidence="2" type="ORF">VT52_016705</name>
</gene>
<evidence type="ECO:0000313" key="3">
    <source>
        <dbReference type="Proteomes" id="UP000034838"/>
    </source>
</evidence>
<evidence type="ECO:0000256" key="1">
    <source>
        <dbReference type="SAM" id="MobiDB-lite"/>
    </source>
</evidence>
<reference evidence="2" key="1">
    <citation type="submission" date="2016-10" db="EMBL/GenBank/DDBJ databases">
        <title>Genome sequence of Streptomyces malaysiense MUSC 136.</title>
        <authorList>
            <person name="Lee L.-H."/>
            <person name="Ser H.-L."/>
        </authorList>
    </citation>
    <scope>NUCLEOTIDE SEQUENCE [LARGE SCALE GENOMIC DNA]</scope>
    <source>
        <strain evidence="2">MUSC 136</strain>
    </source>
</reference>
<feature type="region of interest" description="Disordered" evidence="1">
    <location>
        <begin position="27"/>
        <end position="72"/>
    </location>
</feature>